<accession>A0AAE1DER8</accession>
<gene>
    <name evidence="2" type="ORF">RRG08_059183</name>
</gene>
<proteinExistence type="predicted"/>
<feature type="region of interest" description="Disordered" evidence="1">
    <location>
        <begin position="138"/>
        <end position="171"/>
    </location>
</feature>
<evidence type="ECO:0000313" key="3">
    <source>
        <dbReference type="Proteomes" id="UP001283361"/>
    </source>
</evidence>
<organism evidence="2 3">
    <name type="scientific">Elysia crispata</name>
    <name type="common">lettuce slug</name>
    <dbReference type="NCBI Taxonomy" id="231223"/>
    <lineage>
        <taxon>Eukaryota</taxon>
        <taxon>Metazoa</taxon>
        <taxon>Spiralia</taxon>
        <taxon>Lophotrochozoa</taxon>
        <taxon>Mollusca</taxon>
        <taxon>Gastropoda</taxon>
        <taxon>Heterobranchia</taxon>
        <taxon>Euthyneura</taxon>
        <taxon>Panpulmonata</taxon>
        <taxon>Sacoglossa</taxon>
        <taxon>Placobranchoidea</taxon>
        <taxon>Plakobranchidae</taxon>
        <taxon>Elysia</taxon>
    </lineage>
</organism>
<protein>
    <submittedName>
        <fullName evidence="2">Uncharacterized protein</fullName>
    </submittedName>
</protein>
<evidence type="ECO:0000256" key="1">
    <source>
        <dbReference type="SAM" id="MobiDB-lite"/>
    </source>
</evidence>
<keyword evidence="3" id="KW-1185">Reference proteome</keyword>
<sequence length="228" mass="25627">MSQYLIVRSFLGIPRVLVPLKNQYITPGYDGPPATIRLQNIRCSRQKCSATSSITHERGKKDFLSGTKEYFHAASLSFCTQLLQQKAPVDPWINEEKSRLQCGDCPRQGWRNHNKLERTRHARFVFSLQTMNGFSAKHPSVSSARFPASTSPREPGMPDARSRYSLPSRPGMRSLAERLPGTCSNATWNERCQSACRAYRGQHVYRVNVVAISCQHSQATSGLLVSLL</sequence>
<name>A0AAE1DER8_9GAST</name>
<dbReference type="AlphaFoldDB" id="A0AAE1DER8"/>
<reference evidence="2" key="1">
    <citation type="journal article" date="2023" name="G3 (Bethesda)">
        <title>A reference genome for the long-term kleptoplast-retaining sea slug Elysia crispata morphotype clarki.</title>
        <authorList>
            <person name="Eastman K.E."/>
            <person name="Pendleton A.L."/>
            <person name="Shaikh M.A."/>
            <person name="Suttiyut T."/>
            <person name="Ogas R."/>
            <person name="Tomko P."/>
            <person name="Gavelis G."/>
            <person name="Widhalm J.R."/>
            <person name="Wisecaver J.H."/>
        </authorList>
    </citation>
    <scope>NUCLEOTIDE SEQUENCE</scope>
    <source>
        <strain evidence="2">ECLA1</strain>
    </source>
</reference>
<feature type="compositionally biased region" description="Polar residues" evidence="1">
    <location>
        <begin position="140"/>
        <end position="152"/>
    </location>
</feature>
<evidence type="ECO:0000313" key="2">
    <source>
        <dbReference type="EMBL" id="KAK3767851.1"/>
    </source>
</evidence>
<dbReference type="EMBL" id="JAWDGP010004098">
    <property type="protein sequence ID" value="KAK3767851.1"/>
    <property type="molecule type" value="Genomic_DNA"/>
</dbReference>
<comment type="caution">
    <text evidence="2">The sequence shown here is derived from an EMBL/GenBank/DDBJ whole genome shotgun (WGS) entry which is preliminary data.</text>
</comment>
<dbReference type="Proteomes" id="UP001283361">
    <property type="component" value="Unassembled WGS sequence"/>
</dbReference>